<dbReference type="Pfam" id="PF00106">
    <property type="entry name" value="adh_short"/>
    <property type="match status" value="1"/>
</dbReference>
<dbReference type="Gene3D" id="3.40.50.720">
    <property type="entry name" value="NAD(P)-binding Rossmann-like Domain"/>
    <property type="match status" value="1"/>
</dbReference>
<dbReference type="InterPro" id="IPR036291">
    <property type="entry name" value="NAD(P)-bd_dom_sf"/>
</dbReference>
<dbReference type="PANTHER" id="PTHR44889:SF1">
    <property type="entry name" value="INACTIVE HYDROXYSTEROID DEHYDROGENASE-LIKE PROTEIN 1"/>
    <property type="match status" value="1"/>
</dbReference>
<evidence type="ECO:0000256" key="3">
    <source>
        <dbReference type="ARBA" id="ARBA00023128"/>
    </source>
</evidence>
<keyword evidence="3" id="KW-0496">Mitochondrion</keyword>
<evidence type="ECO:0000256" key="5">
    <source>
        <dbReference type="ARBA" id="ARBA00038624"/>
    </source>
</evidence>
<protein>
    <recommendedName>
        <fullName evidence="6">Inactive hydroxysteroid dehydrogenase-like protein 1</fullName>
    </recommendedName>
</protein>
<keyword evidence="2" id="KW-0521">NADP</keyword>
<evidence type="ECO:0000256" key="4">
    <source>
        <dbReference type="ARBA" id="ARBA00038261"/>
    </source>
</evidence>
<comment type="subunit">
    <text evidence="5">Interacts with STYXL1.</text>
</comment>
<comment type="subcellular location">
    <subcellularLocation>
        <location evidence="1">Mitochondrion</location>
    </subcellularLocation>
</comment>
<comment type="caution">
    <text evidence="7">The sequence shown here is derived from an EMBL/GenBank/DDBJ whole genome shotgun (WGS) entry which is preliminary data.</text>
</comment>
<dbReference type="CDD" id="cd05356">
    <property type="entry name" value="17beta-HSD1_like_SDR_c"/>
    <property type="match status" value="1"/>
</dbReference>
<dbReference type="PANTHER" id="PTHR44889">
    <property type="entry name" value="INACTIVE HYDROXYSTEROID DEHYDROGENASE-LIKE PROTEIN 1"/>
    <property type="match status" value="1"/>
</dbReference>
<dbReference type="GO" id="GO:0005739">
    <property type="term" value="C:mitochondrion"/>
    <property type="evidence" value="ECO:0007669"/>
    <property type="project" value="UniProtKB-SubCell"/>
</dbReference>
<proteinExistence type="inferred from homology"/>
<gene>
    <name evidence="7" type="ORF">LTLLF_107870</name>
</gene>
<evidence type="ECO:0000256" key="6">
    <source>
        <dbReference type="ARBA" id="ARBA00040100"/>
    </source>
</evidence>
<dbReference type="SUPFAM" id="SSF51735">
    <property type="entry name" value="NAD(P)-binding Rossmann-fold domains"/>
    <property type="match status" value="1"/>
</dbReference>
<evidence type="ECO:0000256" key="2">
    <source>
        <dbReference type="ARBA" id="ARBA00022857"/>
    </source>
</evidence>
<dbReference type="Proteomes" id="UP000710432">
    <property type="component" value="Unassembled WGS sequence"/>
</dbReference>
<sequence>MAAVDSFYLLYREIARSCNCYMEALALVGAWYTARKSITVICDFYSLIRLHFIPRLGSRPDLIKQYGRWAVISGATDGIGKAYAEELASRGLNMILIGQEEEKLQAVAKHIADTYRVETVVMVADFSRGREIYAPIREALRDRDIGILVNDVGAFYPYPQYFTQIPEDTLWDIVNVNIAAASLMVHIVLPGMVERRKGAIVTVSSGSCCKPTPQLAAFSASKAYLDHFSRALQYEYASKGIFVQSLIPFHVTTSVTTPGSFLHRCPWLAPSPRVYAQHAVSTLGISKRTTGYWSHSIQASKPAAAHHKTRCLPIARARSDLAPPQGRKCREISGPPHLWRPDVGSAHAGRGRAGHARPLLLSHLSGVVSRDLRVNIPRMESHGVLAAEAPFPSARRP</sequence>
<dbReference type="InterPro" id="IPR052149">
    <property type="entry name" value="17-beta-HSD3-like"/>
</dbReference>
<evidence type="ECO:0000313" key="7">
    <source>
        <dbReference type="EMBL" id="KAH0500627.1"/>
    </source>
</evidence>
<dbReference type="InterPro" id="IPR002347">
    <property type="entry name" value="SDR_fam"/>
</dbReference>
<organism evidence="7 8">
    <name type="scientific">Microtus ochrogaster</name>
    <name type="common">Prairie vole</name>
    <dbReference type="NCBI Taxonomy" id="79684"/>
    <lineage>
        <taxon>Eukaryota</taxon>
        <taxon>Metazoa</taxon>
        <taxon>Chordata</taxon>
        <taxon>Craniata</taxon>
        <taxon>Vertebrata</taxon>
        <taxon>Euteleostomi</taxon>
        <taxon>Mammalia</taxon>
        <taxon>Eutheria</taxon>
        <taxon>Euarchontoglires</taxon>
        <taxon>Glires</taxon>
        <taxon>Rodentia</taxon>
        <taxon>Myomorpha</taxon>
        <taxon>Muroidea</taxon>
        <taxon>Cricetidae</taxon>
        <taxon>Arvicolinae</taxon>
        <taxon>Microtus</taxon>
    </lineage>
</organism>
<reference evidence="7" key="1">
    <citation type="submission" date="2020-03" db="EMBL/GenBank/DDBJ databases">
        <title>Studies in the Genomics of Life Span.</title>
        <authorList>
            <person name="Glass D."/>
        </authorList>
    </citation>
    <scope>NUCLEOTIDE SEQUENCE</scope>
    <source>
        <strain evidence="7">LTLLF</strain>
        <tissue evidence="7">Muscle</tissue>
    </source>
</reference>
<evidence type="ECO:0000256" key="1">
    <source>
        <dbReference type="ARBA" id="ARBA00004173"/>
    </source>
</evidence>
<dbReference type="AlphaFoldDB" id="A0A8J6FZ28"/>
<evidence type="ECO:0000313" key="8">
    <source>
        <dbReference type="Proteomes" id="UP000710432"/>
    </source>
</evidence>
<dbReference type="PRINTS" id="PR00081">
    <property type="entry name" value="GDHRDH"/>
</dbReference>
<accession>A0A8J6FZ28</accession>
<name>A0A8J6FZ28_MICOH</name>
<comment type="similarity">
    <text evidence="4">Belongs to the short-chain dehydrogenases/reductases (SDR) family. 17-beta-HSD 3 subfamily.</text>
</comment>
<dbReference type="EMBL" id="JAATJU010027300">
    <property type="protein sequence ID" value="KAH0500627.1"/>
    <property type="molecule type" value="Genomic_DNA"/>
</dbReference>
<dbReference type="FunFam" id="3.40.50.720:FF:000137">
    <property type="entry name" value="Hydroxysteroid (17-beta) dehydrogenase 3"/>
    <property type="match status" value="1"/>
</dbReference>